<reference evidence="2" key="1">
    <citation type="journal article" date="2019" name="Int. J. Syst. Evol. Microbiol.">
        <title>The Global Catalogue of Microorganisms (GCM) 10K type strain sequencing project: providing services to taxonomists for standard genome sequencing and annotation.</title>
        <authorList>
            <consortium name="The Broad Institute Genomics Platform"/>
            <consortium name="The Broad Institute Genome Sequencing Center for Infectious Disease"/>
            <person name="Wu L."/>
            <person name="Ma J."/>
        </authorList>
    </citation>
    <scope>NUCLEOTIDE SEQUENCE [LARGE SCALE GENOMIC DNA]</scope>
    <source>
        <strain evidence="2">JCM 3296</strain>
    </source>
</reference>
<proteinExistence type="predicted"/>
<evidence type="ECO:0000313" key="2">
    <source>
        <dbReference type="Proteomes" id="UP000649573"/>
    </source>
</evidence>
<dbReference type="EMBL" id="BMRE01000130">
    <property type="protein sequence ID" value="GGU88192.1"/>
    <property type="molecule type" value="Genomic_DNA"/>
</dbReference>
<name>A0ABQ2VI38_9PSEU</name>
<evidence type="ECO:0000313" key="1">
    <source>
        <dbReference type="EMBL" id="GGU88192.1"/>
    </source>
</evidence>
<accession>A0ABQ2VI38</accession>
<dbReference type="Proteomes" id="UP000649573">
    <property type="component" value="Unassembled WGS sequence"/>
</dbReference>
<sequence length="88" mass="9187">MRAELGAGRPQSAPPVAAARSVSVAVTLPTNDHNEHEETLYTVGGVSFNAGATSDKATWDRLHQAIRGRRTVPGCSSSTPPESATGSW</sequence>
<keyword evidence="2" id="KW-1185">Reference proteome</keyword>
<protein>
    <submittedName>
        <fullName evidence="1">Uncharacterized protein</fullName>
    </submittedName>
</protein>
<comment type="caution">
    <text evidence="1">The sequence shown here is derived from an EMBL/GenBank/DDBJ whole genome shotgun (WGS) entry which is preliminary data.</text>
</comment>
<gene>
    <name evidence="1" type="ORF">GCM10010178_92270</name>
</gene>
<organism evidence="1 2">
    <name type="scientific">Lentzea flava</name>
    <dbReference type="NCBI Taxonomy" id="103732"/>
    <lineage>
        <taxon>Bacteria</taxon>
        <taxon>Bacillati</taxon>
        <taxon>Actinomycetota</taxon>
        <taxon>Actinomycetes</taxon>
        <taxon>Pseudonocardiales</taxon>
        <taxon>Pseudonocardiaceae</taxon>
        <taxon>Lentzea</taxon>
    </lineage>
</organism>